<organism evidence="2">
    <name type="scientific">Trepomonas sp. PC1</name>
    <dbReference type="NCBI Taxonomy" id="1076344"/>
    <lineage>
        <taxon>Eukaryota</taxon>
        <taxon>Metamonada</taxon>
        <taxon>Diplomonadida</taxon>
        <taxon>Hexamitidae</taxon>
        <taxon>Hexamitinae</taxon>
        <taxon>Trepomonas</taxon>
    </lineage>
</organism>
<proteinExistence type="predicted"/>
<feature type="compositionally biased region" description="Basic and acidic residues" evidence="1">
    <location>
        <begin position="1091"/>
        <end position="1110"/>
    </location>
</feature>
<accession>A0A146KBE8</accession>
<protein>
    <submittedName>
        <fullName evidence="2">Uncharacterized protein</fullName>
    </submittedName>
</protein>
<feature type="non-terminal residue" evidence="2">
    <location>
        <position position="1"/>
    </location>
</feature>
<feature type="compositionally biased region" description="Basic and acidic residues" evidence="1">
    <location>
        <begin position="1062"/>
        <end position="1081"/>
    </location>
</feature>
<name>A0A146KBE8_9EUKA</name>
<dbReference type="EMBL" id="GDID01003571">
    <property type="protein sequence ID" value="JAP93035.1"/>
    <property type="molecule type" value="Transcribed_RNA"/>
</dbReference>
<dbReference type="AlphaFoldDB" id="A0A146KBE8"/>
<sequence>EEFKVNQSEYDSFVISDIIRQLSPFYFVKNPKTKKIKIDVNDLTMNVNYHDNLSMMLKNYRMRQNTSNYTSQYFYAAYQYINGVRLLFGINESRDQMIGLASIQAASRFGCNEATMLIAEGHRTGTLGLSHSQNLAFNYYRELFHGWASQTSDAGAYQYNFNKYFVDIKMGEESSSKLIPRAERMHILIEVIQQAENRALYGNIVASGLTTGTFGYQKDKDNAAKFAVLGAQGDYKIKPDPKLNSLEAVLKYEQNRENNFQNVINRQLNQDNEIQKEKKQSQLIKKLKTLFAGEEEEELFNQYKSYSIPSALKQQFSKYIDNYKVDGLNLLQFNNTLPLTPDSFYDMCLKLAREVSWTIYQNYKFFDVFKGLGENCTKDEVFDALFWSNSSLINYASRIYVDRTDTIPELQTLRLNNINIDNGFESYYTTVQRAPQMQRVFHETCQRRGQNFGLLSYYLSSEIFTPEVVVKTKMNRNLARILNLGTVYYGCHMGLTGLSFLALEGYRPHKNPNIDQATLQLIDPTISSQNVMRVRPEPKHALMGFDLASQAGSFESSYFESLLLSHKLYEYSPKMKEHGSFYFHPDFAKFGYQGLEQNPTMARMLAEHSAHAGYLGGQFLSAVFLFEGYGTVNQNHEVGLLRMRRAAQRVAIDWQVEDYIEGEESSQTKLAQYFVQALSGDHVSLTNAFRFSAFLSTQTKYCMNTRRDEERCTSGKVGFQRVLMELAGFFGQQEPQVITLLKQQCDVDIDGCMLALHGIDSHVDFANQPKYSRFLRDFITENSQLTRFARILVQDFNDKYVSSLKQRIFSKTDKISYKNFQEVLNAIDAKEIKFNDQKQISKLRENAKYSKFANLLDVCFFKNSTYQEMKNNFGGCLQLKNLLIHLKGQKQKEYFAISVAKEAGYDTEVLQEKDSIYLNNLVIDLAVQYPDLYLLQLFHFQEKFAVMFCQLENYISRREIYKLAKDLQDDEVEKITKKLLNKQQKSINAHLNYRPISAWLNLNYNFGIQDFDFCNVEATNNTVAAAPFVKAYVLTRRYMQEILLGIALTVTIIWRDYKRKNKKDEPNAEAGEEHIEFERNLGDQNEQNNGEENKHFEEEERREDEKVPDE</sequence>
<evidence type="ECO:0000256" key="1">
    <source>
        <dbReference type="SAM" id="MobiDB-lite"/>
    </source>
</evidence>
<gene>
    <name evidence="2" type="ORF">TPC1_14828</name>
</gene>
<evidence type="ECO:0000313" key="2">
    <source>
        <dbReference type="EMBL" id="JAP93035.1"/>
    </source>
</evidence>
<reference evidence="2" key="1">
    <citation type="submission" date="2015-07" db="EMBL/GenBank/DDBJ databases">
        <title>Adaptation to a free-living lifestyle via gene acquisitions in the diplomonad Trepomonas sp. PC1.</title>
        <authorList>
            <person name="Xu F."/>
            <person name="Jerlstrom-Hultqvist J."/>
            <person name="Kolisko M."/>
            <person name="Simpson A.G.B."/>
            <person name="Roger A.J."/>
            <person name="Svard S.G."/>
            <person name="Andersson J.O."/>
        </authorList>
    </citation>
    <scope>NUCLEOTIDE SEQUENCE</scope>
    <source>
        <strain evidence="2">PC1</strain>
    </source>
</reference>
<feature type="region of interest" description="Disordered" evidence="1">
    <location>
        <begin position="1061"/>
        <end position="1110"/>
    </location>
</feature>